<dbReference type="GeneID" id="19397499"/>
<evidence type="ECO:0000256" key="5">
    <source>
        <dbReference type="ARBA" id="ARBA00022525"/>
    </source>
</evidence>
<dbReference type="InterPro" id="IPR029058">
    <property type="entry name" value="AB_hydrolase_fold"/>
</dbReference>
<evidence type="ECO:0000313" key="16">
    <source>
        <dbReference type="EMBL" id="EOA83947.1"/>
    </source>
</evidence>
<dbReference type="EMBL" id="KB908814">
    <property type="protein sequence ID" value="EOA83947.1"/>
    <property type="molecule type" value="Genomic_DNA"/>
</dbReference>
<dbReference type="InterPro" id="IPR011150">
    <property type="entry name" value="Cutinase_monf"/>
</dbReference>
<dbReference type="InterPro" id="IPR043579">
    <property type="entry name" value="CUTINASE_2"/>
</dbReference>
<feature type="compositionally biased region" description="Polar residues" evidence="15">
    <location>
        <begin position="7"/>
        <end position="22"/>
    </location>
</feature>
<sequence>MPVSEAAIQSRQLSGSSTSNDLENGRAGACPKVIFIFARASTEPGNMGISTGPAVASALQRTYGASNVWVQGVGGPYGAGLYDNILPGGTSTASINEAVRLFKQANTKCPSTPIVAGGYSQGTAVMAGAVPKLSDAVRKQVKGIVLFGYTRNYQNGGAIQSYPQSNLKVYCAAGDLVCLGSLYITAAHFSYNADAAGPAPRFLESKIGAA</sequence>
<keyword evidence="5 14" id="KW-0964">Secreted</keyword>
<dbReference type="PANTHER" id="PTHR48250:SF3">
    <property type="entry name" value="CUTINASE 1-RELATED"/>
    <property type="match status" value="1"/>
</dbReference>
<evidence type="ECO:0000256" key="15">
    <source>
        <dbReference type="SAM" id="MobiDB-lite"/>
    </source>
</evidence>
<keyword evidence="17" id="KW-1185">Reference proteome</keyword>
<dbReference type="PANTHER" id="PTHR48250">
    <property type="entry name" value="CUTINASE 2-RELATED"/>
    <property type="match status" value="1"/>
</dbReference>
<dbReference type="HOGENOM" id="CLU_040058_2_0_1"/>
<dbReference type="SMART" id="SM01110">
    <property type="entry name" value="Cutinase"/>
    <property type="match status" value="1"/>
</dbReference>
<feature type="active site" evidence="12">
    <location>
        <position position="175"/>
    </location>
</feature>
<evidence type="ECO:0000256" key="2">
    <source>
        <dbReference type="ARBA" id="ARBA00007534"/>
    </source>
</evidence>
<dbReference type="RefSeq" id="XP_008028390.1">
    <property type="nucleotide sequence ID" value="XM_008030199.1"/>
</dbReference>
<evidence type="ECO:0000256" key="13">
    <source>
        <dbReference type="PIRSR" id="PIRSR611150-2"/>
    </source>
</evidence>
<evidence type="ECO:0000256" key="1">
    <source>
        <dbReference type="ARBA" id="ARBA00004613"/>
    </source>
</evidence>
<dbReference type="Proteomes" id="UP000016935">
    <property type="component" value="Unassembled WGS sequence"/>
</dbReference>
<evidence type="ECO:0000256" key="14">
    <source>
        <dbReference type="RuleBase" id="RU361263"/>
    </source>
</evidence>
<feature type="active site" description="Nucleophile" evidence="12">
    <location>
        <position position="120"/>
    </location>
</feature>
<dbReference type="AlphaFoldDB" id="R0K6I5"/>
<comment type="catalytic activity">
    <reaction evidence="9 14">
        <text>cutin + H2O = cutin monomers.</text>
        <dbReference type="EC" id="3.1.1.74"/>
    </reaction>
</comment>
<dbReference type="GO" id="GO:0016052">
    <property type="term" value="P:carbohydrate catabolic process"/>
    <property type="evidence" value="ECO:0007669"/>
    <property type="project" value="TreeGrafter"/>
</dbReference>
<dbReference type="Pfam" id="PF01083">
    <property type="entry name" value="Cutinase"/>
    <property type="match status" value="1"/>
</dbReference>
<evidence type="ECO:0000256" key="11">
    <source>
        <dbReference type="ARBA" id="ARBA00074522"/>
    </source>
</evidence>
<dbReference type="STRING" id="671987.R0K6I5"/>
<dbReference type="eggNOG" id="ENOG502SI38">
    <property type="taxonomic scope" value="Eukaryota"/>
</dbReference>
<dbReference type="PROSITE" id="PS00155">
    <property type="entry name" value="CUTINASE_1"/>
    <property type="match status" value="1"/>
</dbReference>
<feature type="region of interest" description="Disordered" evidence="15">
    <location>
        <begin position="1"/>
        <end position="24"/>
    </location>
</feature>
<keyword evidence="7 14" id="KW-0378">Hydrolase</keyword>
<evidence type="ECO:0000256" key="12">
    <source>
        <dbReference type="PIRSR" id="PIRSR611150-1"/>
    </source>
</evidence>
<keyword evidence="6" id="KW-0732">Signal</keyword>
<evidence type="ECO:0000256" key="9">
    <source>
        <dbReference type="ARBA" id="ARBA00034045"/>
    </source>
</evidence>
<gene>
    <name evidence="16" type="ORF">SETTUDRAFT_155271</name>
</gene>
<evidence type="ECO:0000313" key="17">
    <source>
        <dbReference type="Proteomes" id="UP000016935"/>
    </source>
</evidence>
<keyword evidence="8 13" id="KW-1015">Disulfide bond</keyword>
<reference evidence="16 17" key="1">
    <citation type="journal article" date="2012" name="PLoS Pathog.">
        <title>Diverse lifestyles and strategies of plant pathogenesis encoded in the genomes of eighteen Dothideomycetes fungi.</title>
        <authorList>
            <person name="Ohm R.A."/>
            <person name="Feau N."/>
            <person name="Henrissat B."/>
            <person name="Schoch C.L."/>
            <person name="Horwitz B.A."/>
            <person name="Barry K.W."/>
            <person name="Condon B.J."/>
            <person name="Copeland A.C."/>
            <person name="Dhillon B."/>
            <person name="Glaser F."/>
            <person name="Hesse C.N."/>
            <person name="Kosti I."/>
            <person name="LaButti K."/>
            <person name="Lindquist E.A."/>
            <person name="Lucas S."/>
            <person name="Salamov A.A."/>
            <person name="Bradshaw R.E."/>
            <person name="Ciuffetti L."/>
            <person name="Hamelin R.C."/>
            <person name="Kema G.H.J."/>
            <person name="Lawrence C."/>
            <person name="Scott J.A."/>
            <person name="Spatafora J.W."/>
            <person name="Turgeon B.G."/>
            <person name="de Wit P.J.G.M."/>
            <person name="Zhong S."/>
            <person name="Goodwin S.B."/>
            <person name="Grigoriev I.V."/>
        </authorList>
    </citation>
    <scope>NUCLEOTIDE SEQUENCE [LARGE SCALE GENOMIC DNA]</scope>
    <source>
        <strain evidence="17">28A</strain>
    </source>
</reference>
<evidence type="ECO:0000256" key="10">
    <source>
        <dbReference type="ARBA" id="ARBA00057514"/>
    </source>
</evidence>
<dbReference type="InterPro" id="IPR043580">
    <property type="entry name" value="CUTINASE_1"/>
</dbReference>
<evidence type="ECO:0000256" key="3">
    <source>
        <dbReference type="ARBA" id="ARBA00013095"/>
    </source>
</evidence>
<dbReference type="OrthoDB" id="3225429at2759"/>
<dbReference type="Gene3D" id="3.40.50.1820">
    <property type="entry name" value="alpha/beta hydrolase"/>
    <property type="match status" value="1"/>
</dbReference>
<dbReference type="GO" id="GO:0050525">
    <property type="term" value="F:cutinase activity"/>
    <property type="evidence" value="ECO:0007669"/>
    <property type="project" value="UniProtKB-UniRule"/>
</dbReference>
<dbReference type="PROSITE" id="PS00931">
    <property type="entry name" value="CUTINASE_2"/>
    <property type="match status" value="1"/>
</dbReference>
<evidence type="ECO:0000256" key="4">
    <source>
        <dbReference type="ARBA" id="ARBA00022487"/>
    </source>
</evidence>
<dbReference type="FunFam" id="3.40.50.1820:FF:000235">
    <property type="entry name" value="Cutinase 1"/>
    <property type="match status" value="1"/>
</dbReference>
<feature type="active site" description="Proton donor/acceptor" evidence="12">
    <location>
        <position position="188"/>
    </location>
</feature>
<evidence type="ECO:0000256" key="6">
    <source>
        <dbReference type="ARBA" id="ARBA00022729"/>
    </source>
</evidence>
<dbReference type="EC" id="3.1.1.74" evidence="3 14"/>
<evidence type="ECO:0000256" key="7">
    <source>
        <dbReference type="ARBA" id="ARBA00022801"/>
    </source>
</evidence>
<name>R0K6I5_EXST2</name>
<dbReference type="GO" id="GO:0005576">
    <property type="term" value="C:extracellular region"/>
    <property type="evidence" value="ECO:0007669"/>
    <property type="project" value="UniProtKB-SubCell"/>
</dbReference>
<evidence type="ECO:0000256" key="8">
    <source>
        <dbReference type="ARBA" id="ARBA00023157"/>
    </source>
</evidence>
<accession>R0K6I5</accession>
<proteinExistence type="inferred from homology"/>
<reference evidence="16 17" key="2">
    <citation type="journal article" date="2013" name="PLoS Genet.">
        <title>Comparative genome structure, secondary metabolite, and effector coding capacity across Cochliobolus pathogens.</title>
        <authorList>
            <person name="Condon B.J."/>
            <person name="Leng Y."/>
            <person name="Wu D."/>
            <person name="Bushley K.E."/>
            <person name="Ohm R.A."/>
            <person name="Otillar R."/>
            <person name="Martin J."/>
            <person name="Schackwitz W."/>
            <person name="Grimwood J."/>
            <person name="MohdZainudin N."/>
            <person name="Xue C."/>
            <person name="Wang R."/>
            <person name="Manning V.A."/>
            <person name="Dhillon B."/>
            <person name="Tu Z.J."/>
            <person name="Steffenson B.J."/>
            <person name="Salamov A."/>
            <person name="Sun H."/>
            <person name="Lowry S."/>
            <person name="LaButti K."/>
            <person name="Han J."/>
            <person name="Copeland A."/>
            <person name="Lindquist E."/>
            <person name="Barry K."/>
            <person name="Schmutz J."/>
            <person name="Baker S.E."/>
            <person name="Ciuffetti L.M."/>
            <person name="Grigoriev I.V."/>
            <person name="Zhong S."/>
            <person name="Turgeon B.G."/>
        </authorList>
    </citation>
    <scope>NUCLEOTIDE SEQUENCE [LARGE SCALE GENOMIC DNA]</scope>
    <source>
        <strain evidence="17">28A</strain>
    </source>
</reference>
<comment type="similarity">
    <text evidence="2 14">Belongs to the cutinase family.</text>
</comment>
<dbReference type="SUPFAM" id="SSF53474">
    <property type="entry name" value="alpha/beta-Hydrolases"/>
    <property type="match status" value="1"/>
</dbReference>
<comment type="function">
    <text evidence="10">Catalyzes the hydrolysis of complex carboxylic polyesters found in the cell wall of plants. Degrades cutin, a macromolecule that forms the structure of the plant cuticle. Allows pathogenic fungi to penetrate through the cuticular barrier into the host plant during the initial stage of fungal infection.</text>
</comment>
<feature type="disulfide bond" evidence="13">
    <location>
        <begin position="30"/>
        <end position="109"/>
    </location>
</feature>
<organism evidence="16 17">
    <name type="scientific">Exserohilum turcicum (strain 28A)</name>
    <name type="common">Northern leaf blight fungus</name>
    <name type="synonym">Setosphaeria turcica</name>
    <dbReference type="NCBI Taxonomy" id="671987"/>
    <lineage>
        <taxon>Eukaryota</taxon>
        <taxon>Fungi</taxon>
        <taxon>Dikarya</taxon>
        <taxon>Ascomycota</taxon>
        <taxon>Pezizomycotina</taxon>
        <taxon>Dothideomycetes</taxon>
        <taxon>Pleosporomycetidae</taxon>
        <taxon>Pleosporales</taxon>
        <taxon>Pleosporineae</taxon>
        <taxon>Pleosporaceae</taxon>
        <taxon>Exserohilum</taxon>
    </lineage>
</organism>
<protein>
    <recommendedName>
        <fullName evidence="11 14">Cutinase</fullName>
        <ecNumber evidence="3 14">3.1.1.74</ecNumber>
    </recommendedName>
</protein>
<keyword evidence="4 14" id="KW-0719">Serine esterase</keyword>
<feature type="disulfide bond" evidence="13">
    <location>
        <begin position="171"/>
        <end position="178"/>
    </location>
</feature>
<comment type="subcellular location">
    <subcellularLocation>
        <location evidence="1 14">Secreted</location>
    </subcellularLocation>
</comment>
<dbReference type="PRINTS" id="PR00129">
    <property type="entry name" value="CUTINASE"/>
</dbReference>
<dbReference type="InterPro" id="IPR000675">
    <property type="entry name" value="Cutinase/axe"/>
</dbReference>